<dbReference type="AlphaFoldDB" id="A0A8T0UC99"/>
<dbReference type="PANTHER" id="PTHR32295">
    <property type="entry name" value="IQ-DOMAIN 5-RELATED"/>
    <property type="match status" value="1"/>
</dbReference>
<dbReference type="InterPro" id="IPR025064">
    <property type="entry name" value="DUF4005"/>
</dbReference>
<feature type="compositionally biased region" description="Low complexity" evidence="5">
    <location>
        <begin position="302"/>
        <end position="311"/>
    </location>
</feature>
<evidence type="ECO:0000259" key="6">
    <source>
        <dbReference type="Pfam" id="PF13178"/>
    </source>
</evidence>
<dbReference type="InterPro" id="IPR027417">
    <property type="entry name" value="P-loop_NTPase"/>
</dbReference>
<comment type="function">
    <text evidence="4">May be involved in cooperative interactions with calmodulins or calmodulin-like proteins. Recruits calmodulin proteins to microtubules, thus being a potential scaffold in cellular signaling and trafficking. May associate with nucleic acids and regulate gene expression at the transcriptional or post-transcriptional level.</text>
</comment>
<reference evidence="7 8" key="1">
    <citation type="submission" date="2020-05" db="EMBL/GenBank/DDBJ databases">
        <title>WGS assembly of Panicum virgatum.</title>
        <authorList>
            <person name="Lovell J.T."/>
            <person name="Jenkins J."/>
            <person name="Shu S."/>
            <person name="Juenger T.E."/>
            <person name="Schmutz J."/>
        </authorList>
    </citation>
    <scope>NUCLEOTIDE SEQUENCE</scope>
    <source>
        <strain evidence="7">AP13</strain>
        <strain evidence="8">cv. AP13</strain>
    </source>
</reference>
<dbReference type="Pfam" id="PF13178">
    <property type="entry name" value="DUF4005"/>
    <property type="match status" value="1"/>
</dbReference>
<dbReference type="Pfam" id="PF00612">
    <property type="entry name" value="IQ"/>
    <property type="match status" value="2"/>
</dbReference>
<accession>A0A8T0UC99</accession>
<dbReference type="SUPFAM" id="SSF52540">
    <property type="entry name" value="P-loop containing nucleoside triphosphate hydrolases"/>
    <property type="match status" value="1"/>
</dbReference>
<dbReference type="PANTHER" id="PTHR32295:SF10">
    <property type="entry name" value="PROTEIN IQ-DOMAIN 25"/>
    <property type="match status" value="1"/>
</dbReference>
<keyword evidence="1" id="KW-0112">Calmodulin-binding</keyword>
<dbReference type="EMBL" id="CM029042">
    <property type="protein sequence ID" value="KAG2618041.1"/>
    <property type="molecule type" value="Genomic_DNA"/>
</dbReference>
<organism evidence="7 8">
    <name type="scientific">Panicum virgatum</name>
    <name type="common">Blackwell switchgrass</name>
    <dbReference type="NCBI Taxonomy" id="38727"/>
    <lineage>
        <taxon>Eukaryota</taxon>
        <taxon>Viridiplantae</taxon>
        <taxon>Streptophyta</taxon>
        <taxon>Embryophyta</taxon>
        <taxon>Tracheophyta</taxon>
        <taxon>Spermatophyta</taxon>
        <taxon>Magnoliopsida</taxon>
        <taxon>Liliopsida</taxon>
        <taxon>Poales</taxon>
        <taxon>Poaceae</taxon>
        <taxon>PACMAD clade</taxon>
        <taxon>Panicoideae</taxon>
        <taxon>Panicodae</taxon>
        <taxon>Paniceae</taxon>
        <taxon>Panicinae</taxon>
        <taxon>Panicum</taxon>
        <taxon>Panicum sect. Hiantes</taxon>
    </lineage>
</organism>
<dbReference type="OrthoDB" id="1704267at2759"/>
<feature type="compositionally biased region" description="Polar residues" evidence="5">
    <location>
        <begin position="329"/>
        <end position="340"/>
    </location>
</feature>
<feature type="region of interest" description="Disordered" evidence="5">
    <location>
        <begin position="225"/>
        <end position="349"/>
    </location>
</feature>
<evidence type="ECO:0000256" key="4">
    <source>
        <dbReference type="ARBA" id="ARBA00045534"/>
    </source>
</evidence>
<dbReference type="InterPro" id="IPR000048">
    <property type="entry name" value="IQ_motif_EF-hand-BS"/>
</dbReference>
<dbReference type="PROSITE" id="PS50096">
    <property type="entry name" value="IQ"/>
    <property type="match status" value="2"/>
</dbReference>
<dbReference type="SMART" id="SM00015">
    <property type="entry name" value="IQ"/>
    <property type="match status" value="2"/>
</dbReference>
<proteinExistence type="inferred from homology"/>
<dbReference type="Gene3D" id="1.20.5.190">
    <property type="match status" value="1"/>
</dbReference>
<dbReference type="Proteomes" id="UP000823388">
    <property type="component" value="Chromosome 3N"/>
</dbReference>
<comment type="subunit">
    <text evidence="3">Binds to multiple calmodulin (CaM) in the presence of Ca(2+) and CaM-like proteins.</text>
</comment>
<dbReference type="EMBL" id="CM029042">
    <property type="protein sequence ID" value="KAG2618038.1"/>
    <property type="molecule type" value="Genomic_DNA"/>
</dbReference>
<feature type="compositionally biased region" description="Basic and acidic residues" evidence="5">
    <location>
        <begin position="15"/>
        <end position="27"/>
    </location>
</feature>
<dbReference type="GO" id="GO:0005516">
    <property type="term" value="F:calmodulin binding"/>
    <property type="evidence" value="ECO:0007669"/>
    <property type="project" value="UniProtKB-KW"/>
</dbReference>
<evidence type="ECO:0000256" key="3">
    <source>
        <dbReference type="ARBA" id="ARBA00024378"/>
    </source>
</evidence>
<dbReference type="EMBL" id="CM029042">
    <property type="protein sequence ID" value="KAG2618040.1"/>
    <property type="molecule type" value="Genomic_DNA"/>
</dbReference>
<gene>
    <name evidence="7" type="ORF">PVAP13_3NG258147</name>
</gene>
<feature type="compositionally biased region" description="Polar residues" evidence="5">
    <location>
        <begin position="279"/>
        <end position="293"/>
    </location>
</feature>
<dbReference type="CDD" id="cd23767">
    <property type="entry name" value="IQCD"/>
    <property type="match status" value="1"/>
</dbReference>
<comment type="similarity">
    <text evidence="2">Belongs to the IQD family.</text>
</comment>
<evidence type="ECO:0000256" key="2">
    <source>
        <dbReference type="ARBA" id="ARBA00024341"/>
    </source>
</evidence>
<feature type="region of interest" description="Disordered" evidence="5">
    <location>
        <begin position="14"/>
        <end position="36"/>
    </location>
</feature>
<keyword evidence="8" id="KW-1185">Reference proteome</keyword>
<evidence type="ECO:0000256" key="5">
    <source>
        <dbReference type="SAM" id="MobiDB-lite"/>
    </source>
</evidence>
<comment type="caution">
    <text evidence="7">The sequence shown here is derived from an EMBL/GenBank/DDBJ whole genome shotgun (WGS) entry which is preliminary data.</text>
</comment>
<dbReference type="EMBL" id="CM029042">
    <property type="protein sequence ID" value="KAG2618039.1"/>
    <property type="molecule type" value="Genomic_DNA"/>
</dbReference>
<evidence type="ECO:0000256" key="1">
    <source>
        <dbReference type="ARBA" id="ARBA00022860"/>
    </source>
</evidence>
<name>A0A8T0UC99_PANVG</name>
<sequence length="361" mass="39463">MGRAMRWLKKVLTGAKKEGERGRKEQHNAACAGGGLPPVEKRRWSFAKPRHSVADGGRRPSVTTVAAGELSQVRPCNCGLEREAEAAVVIQKAFRGYLARKALRALKSLVKLQALVRGYLVRKQAATTLRRLQALMRLQAKTASSRKSVEQERIVGRAKPVTLPVVHRRRLSDGGDTGFDRSPRIVEMDTCQLRCRSSRIASRYAADPPGASPLLYFLKPASRLGQGQELEPPPPHPKTTHNTPRLGAFRGYLSSPAAKPGRGATCRDAGSSPRYMADTASSVARTRCQSAPRQRQGDEHAAALGQAPAAAEPRPSVGSRKQARPQPQAPDSFSFKSSEASRVDSALSDEDTRDYYLDRLW</sequence>
<protein>
    <recommendedName>
        <fullName evidence="6">DUF4005 domain-containing protein</fullName>
    </recommendedName>
</protein>
<feature type="domain" description="DUF4005" evidence="6">
    <location>
        <begin position="239"/>
        <end position="321"/>
    </location>
</feature>
<evidence type="ECO:0000313" key="7">
    <source>
        <dbReference type="EMBL" id="KAG2618039.1"/>
    </source>
</evidence>
<evidence type="ECO:0000313" key="8">
    <source>
        <dbReference type="Proteomes" id="UP000823388"/>
    </source>
</evidence>